<dbReference type="RefSeq" id="XP_001886330.1">
    <property type="nucleotide sequence ID" value="XM_001886295.1"/>
</dbReference>
<feature type="region of interest" description="Disordered" evidence="1">
    <location>
        <begin position="174"/>
        <end position="199"/>
    </location>
</feature>
<feature type="compositionally biased region" description="Polar residues" evidence="1">
    <location>
        <begin position="175"/>
        <end position="186"/>
    </location>
</feature>
<dbReference type="AlphaFoldDB" id="B0DQZ0"/>
<dbReference type="KEGG" id="lbc:LACBIDRAFT_331898"/>
<sequence length="230" mass="25688">MKISGNSDFIDLSKHSDIDVEDTLAKVWATRNNAIATIGSMTSELKEFRFKGIRPTLVKAVSDEDKKNNKFNQDAQIAFGLVQILNAWVRAQRKLDMKILTLPSLGYSIWTPWKGDGLEFDKEGITIFCSNSPWSTLPMPGNSLTLMPLPLPKIPEHLGPSSFSEFISPLIASNPDATPPQTSQTMDAKHQSKENHKAKRKAERVLAKKDQSACNYKLCWNIGRNQIKGC</sequence>
<organism evidence="3">
    <name type="scientific">Laccaria bicolor (strain S238N-H82 / ATCC MYA-4686)</name>
    <name type="common">Bicoloured deceiver</name>
    <name type="synonym">Laccaria laccata var. bicolor</name>
    <dbReference type="NCBI Taxonomy" id="486041"/>
    <lineage>
        <taxon>Eukaryota</taxon>
        <taxon>Fungi</taxon>
        <taxon>Dikarya</taxon>
        <taxon>Basidiomycota</taxon>
        <taxon>Agaricomycotina</taxon>
        <taxon>Agaricomycetes</taxon>
        <taxon>Agaricomycetidae</taxon>
        <taxon>Agaricales</taxon>
        <taxon>Agaricineae</taxon>
        <taxon>Hydnangiaceae</taxon>
        <taxon>Laccaria</taxon>
    </lineage>
</organism>
<evidence type="ECO:0000313" key="2">
    <source>
        <dbReference type="EMBL" id="EDR02907.1"/>
    </source>
</evidence>
<evidence type="ECO:0000313" key="3">
    <source>
        <dbReference type="Proteomes" id="UP000001194"/>
    </source>
</evidence>
<dbReference type="HOGENOM" id="CLU_1204963_0_0_1"/>
<protein>
    <submittedName>
        <fullName evidence="2">Predicted protein</fullName>
    </submittedName>
</protein>
<dbReference type="EMBL" id="DS547127">
    <property type="protein sequence ID" value="EDR02907.1"/>
    <property type="molecule type" value="Genomic_DNA"/>
</dbReference>
<gene>
    <name evidence="2" type="ORF">LACBIDRAFT_331898</name>
</gene>
<dbReference type="Proteomes" id="UP000001194">
    <property type="component" value="Unassembled WGS sequence"/>
</dbReference>
<proteinExistence type="predicted"/>
<reference evidence="2 3" key="1">
    <citation type="journal article" date="2008" name="Nature">
        <title>The genome of Laccaria bicolor provides insights into mycorrhizal symbiosis.</title>
        <authorList>
            <person name="Martin F."/>
            <person name="Aerts A."/>
            <person name="Ahren D."/>
            <person name="Brun A."/>
            <person name="Danchin E.G.J."/>
            <person name="Duchaussoy F."/>
            <person name="Gibon J."/>
            <person name="Kohler A."/>
            <person name="Lindquist E."/>
            <person name="Pereda V."/>
            <person name="Salamov A."/>
            <person name="Shapiro H.J."/>
            <person name="Wuyts J."/>
            <person name="Blaudez D."/>
            <person name="Buee M."/>
            <person name="Brokstein P."/>
            <person name="Canbaeck B."/>
            <person name="Cohen D."/>
            <person name="Courty P.E."/>
            <person name="Coutinho P.M."/>
            <person name="Delaruelle C."/>
            <person name="Detter J.C."/>
            <person name="Deveau A."/>
            <person name="DiFazio S."/>
            <person name="Duplessis S."/>
            <person name="Fraissinet-Tachet L."/>
            <person name="Lucic E."/>
            <person name="Frey-Klett P."/>
            <person name="Fourrey C."/>
            <person name="Feussner I."/>
            <person name="Gay G."/>
            <person name="Grimwood J."/>
            <person name="Hoegger P.J."/>
            <person name="Jain P."/>
            <person name="Kilaru S."/>
            <person name="Labbe J."/>
            <person name="Lin Y.C."/>
            <person name="Legue V."/>
            <person name="Le Tacon F."/>
            <person name="Marmeisse R."/>
            <person name="Melayah D."/>
            <person name="Montanini B."/>
            <person name="Muratet M."/>
            <person name="Nehls U."/>
            <person name="Niculita-Hirzel H."/>
            <person name="Oudot-Le Secq M.P."/>
            <person name="Peter M."/>
            <person name="Quesneville H."/>
            <person name="Rajashekar B."/>
            <person name="Reich M."/>
            <person name="Rouhier N."/>
            <person name="Schmutz J."/>
            <person name="Yin T."/>
            <person name="Chalot M."/>
            <person name="Henrissat B."/>
            <person name="Kuees U."/>
            <person name="Lucas S."/>
            <person name="Van de Peer Y."/>
            <person name="Podila G.K."/>
            <person name="Polle A."/>
            <person name="Pukkila P.J."/>
            <person name="Richardson P.M."/>
            <person name="Rouze P."/>
            <person name="Sanders I.R."/>
            <person name="Stajich J.E."/>
            <person name="Tunlid A."/>
            <person name="Tuskan G."/>
            <person name="Grigoriev I.V."/>
        </authorList>
    </citation>
    <scope>NUCLEOTIDE SEQUENCE [LARGE SCALE GENOMIC DNA]</scope>
    <source>
        <strain evidence="3">S238N-H82 / ATCC MYA-4686</strain>
    </source>
</reference>
<accession>B0DQZ0</accession>
<name>B0DQZ0_LACBS</name>
<dbReference type="InParanoid" id="B0DQZ0"/>
<dbReference type="GeneID" id="6082084"/>
<keyword evidence="3" id="KW-1185">Reference proteome</keyword>
<evidence type="ECO:0000256" key="1">
    <source>
        <dbReference type="SAM" id="MobiDB-lite"/>
    </source>
</evidence>